<keyword evidence="9" id="KW-1185">Reference proteome</keyword>
<dbReference type="GO" id="GO:0006886">
    <property type="term" value="P:intracellular protein transport"/>
    <property type="evidence" value="ECO:0007669"/>
    <property type="project" value="InterPro"/>
</dbReference>
<dbReference type="EMBL" id="CAJNOM010000502">
    <property type="protein sequence ID" value="CAF1473406.1"/>
    <property type="molecule type" value="Genomic_DNA"/>
</dbReference>
<dbReference type="OrthoDB" id="10016347at2759"/>
<reference evidence="8" key="1">
    <citation type="submission" date="2021-02" db="EMBL/GenBank/DDBJ databases">
        <authorList>
            <person name="Nowell W R."/>
        </authorList>
    </citation>
    <scope>NUCLEOTIDE SEQUENCE</scope>
</reference>
<gene>
    <name evidence="8" type="ORF">QVE165_LOCUS41754</name>
</gene>
<feature type="compositionally biased region" description="Polar residues" evidence="7">
    <location>
        <begin position="26"/>
        <end position="55"/>
    </location>
</feature>
<dbReference type="GO" id="GO:0030132">
    <property type="term" value="C:clathrin coat of coated pit"/>
    <property type="evidence" value="ECO:0007669"/>
    <property type="project" value="InterPro"/>
</dbReference>
<sequence length="299" mass="33892">MDDFDLFSAQPSAQPSAKQENDLFGSENTGEKTNNQNDDASWIIENNPNTTTSYQPDVLGEDNSTSTGLIQSDDVLKNTTPATFDDNIFDNTTSAATDNFQDNTTTLNDNFMDDITSSQAPTATNNNLLDNRTTSQTPITFDNNDEFNISSSTNEDMFSNNSTNEQDKYSTNMFSTEVTPLQAITKKREEEIAAKDAEEKRKIDELKQQAKSDLDRWYTDRKRQMEQKRQTMQSDENDLRTKALEKSTKEQCDWSKVVRLLEFTDGTQLSKSKRDVTRMKSCMLTAKRMNDTQKLANGV</sequence>
<evidence type="ECO:0000256" key="5">
    <source>
        <dbReference type="ARBA" id="ARBA00023329"/>
    </source>
</evidence>
<dbReference type="AlphaFoldDB" id="A0A815R918"/>
<dbReference type="Pfam" id="PF01086">
    <property type="entry name" value="Clathrin_lg_ch"/>
    <property type="match status" value="1"/>
</dbReference>
<comment type="similarity">
    <text evidence="2 6">Belongs to the clathrin light chain family.</text>
</comment>
<evidence type="ECO:0000256" key="4">
    <source>
        <dbReference type="ARBA" id="ARBA00023176"/>
    </source>
</evidence>
<evidence type="ECO:0000256" key="2">
    <source>
        <dbReference type="ARBA" id="ARBA00005263"/>
    </source>
</evidence>
<dbReference type="GO" id="GO:0030130">
    <property type="term" value="C:clathrin coat of trans-Golgi network vesicle"/>
    <property type="evidence" value="ECO:0007669"/>
    <property type="project" value="InterPro"/>
</dbReference>
<dbReference type="GO" id="GO:0016192">
    <property type="term" value="P:vesicle-mediated transport"/>
    <property type="evidence" value="ECO:0007669"/>
    <property type="project" value="InterPro"/>
</dbReference>
<evidence type="ECO:0000256" key="6">
    <source>
        <dbReference type="RuleBase" id="RU363137"/>
    </source>
</evidence>
<accession>A0A815R918</accession>
<dbReference type="InterPro" id="IPR000996">
    <property type="entry name" value="Clathrin_L-chain"/>
</dbReference>
<evidence type="ECO:0000256" key="1">
    <source>
        <dbReference type="ARBA" id="ARBA00004180"/>
    </source>
</evidence>
<protein>
    <recommendedName>
        <fullName evidence="6">Clathrin light chain</fullName>
    </recommendedName>
</protein>
<comment type="subcellular location">
    <subcellularLocation>
        <location evidence="1 6">Cytoplasmic vesicle membrane</location>
        <topology evidence="1 6">Peripheral membrane protein</topology>
        <orientation evidence="1 6">Cytoplasmic side</orientation>
    </subcellularLocation>
    <subcellularLocation>
        <location evidence="6">Membrane</location>
        <location evidence="6">Coated pit</location>
        <topology evidence="6">Peripheral membrane protein</topology>
        <orientation evidence="6">Cytoplasmic side</orientation>
    </subcellularLocation>
    <text evidence="6">Cytoplasmic face of coated pits and vesicles.</text>
</comment>
<dbReference type="Proteomes" id="UP000663832">
    <property type="component" value="Unassembled WGS sequence"/>
</dbReference>
<evidence type="ECO:0000313" key="8">
    <source>
        <dbReference type="EMBL" id="CAF1473406.1"/>
    </source>
</evidence>
<keyword evidence="5 6" id="KW-0968">Cytoplasmic vesicle</keyword>
<name>A0A815R918_9BILA</name>
<keyword evidence="4 6" id="KW-0168">Coated pit</keyword>
<evidence type="ECO:0000313" key="9">
    <source>
        <dbReference type="Proteomes" id="UP000663832"/>
    </source>
</evidence>
<feature type="region of interest" description="Disordered" evidence="7">
    <location>
        <begin position="122"/>
        <end position="144"/>
    </location>
</feature>
<organism evidence="8 9">
    <name type="scientific">Adineta steineri</name>
    <dbReference type="NCBI Taxonomy" id="433720"/>
    <lineage>
        <taxon>Eukaryota</taxon>
        <taxon>Metazoa</taxon>
        <taxon>Spiralia</taxon>
        <taxon>Gnathifera</taxon>
        <taxon>Rotifera</taxon>
        <taxon>Eurotatoria</taxon>
        <taxon>Bdelloidea</taxon>
        <taxon>Adinetida</taxon>
        <taxon>Adinetidae</taxon>
        <taxon>Adineta</taxon>
    </lineage>
</organism>
<feature type="region of interest" description="Disordered" evidence="7">
    <location>
        <begin position="222"/>
        <end position="241"/>
    </location>
</feature>
<feature type="region of interest" description="Disordered" evidence="7">
    <location>
        <begin position="1"/>
        <end position="67"/>
    </location>
</feature>
<evidence type="ECO:0000256" key="7">
    <source>
        <dbReference type="SAM" id="MobiDB-lite"/>
    </source>
</evidence>
<proteinExistence type="inferred from homology"/>
<evidence type="ECO:0000256" key="3">
    <source>
        <dbReference type="ARBA" id="ARBA00023136"/>
    </source>
</evidence>
<comment type="function">
    <text evidence="6">Clathrin is the major protein of the polyhedral coat of coated pits and vesicles.</text>
</comment>
<feature type="compositionally biased region" description="Polar residues" evidence="7">
    <location>
        <begin position="9"/>
        <end position="18"/>
    </location>
</feature>
<comment type="caution">
    <text evidence="8">The sequence shown here is derived from an EMBL/GenBank/DDBJ whole genome shotgun (WGS) entry which is preliminary data.</text>
</comment>
<dbReference type="GO" id="GO:0005198">
    <property type="term" value="F:structural molecule activity"/>
    <property type="evidence" value="ECO:0007669"/>
    <property type="project" value="InterPro"/>
</dbReference>
<keyword evidence="3 6" id="KW-0472">Membrane</keyword>